<dbReference type="PANTHER" id="PTHR37804:SF1">
    <property type="entry name" value="CDAA REGULATORY PROTEIN CDAR"/>
    <property type="match status" value="1"/>
</dbReference>
<accession>G9WHK8</accession>
<sequence length="336" mass="36195">MKTINSLLRTKWFQLLATLVLAIVLFVYVTGTIGNVRGNRNRQNQLITTQTADLNVPLNAIINDNKYYLSGVPQSVRVNITGPSGLVTAAQNSRTIRATVNLRNPKIGSQRVTVRLTGLSDTLVTKLDPSTLTVNVSRKVSKMVPIISTYNRDNIASRYVVSGFKVSQRRARVVGPSDLVKIVDHLSTNLDVPANTQSSITRNVPLKAVDRNGSVVSVEINPGTVIATLDVTSQYAVNNSTRETKTVSLNPTFTGSRAISTYNVTLSTSSVQITGDRSVIDRIDSIPITVNVNKVSNTGGVLTIRLPLPKGVTEISPRIVEVTLTSRSANSSSGGN</sequence>
<dbReference type="STRING" id="336988.NT96_04310"/>
<dbReference type="EMBL" id="AFVZ01000001">
    <property type="protein sequence ID" value="EHN58347.1"/>
    <property type="molecule type" value="Genomic_DNA"/>
</dbReference>
<dbReference type="PANTHER" id="PTHR37804">
    <property type="entry name" value="CDAA REGULATORY PROTEIN CDAR"/>
    <property type="match status" value="1"/>
</dbReference>
<dbReference type="HOGENOM" id="CLU_039811_0_0_9"/>
<dbReference type="InterPro" id="IPR053154">
    <property type="entry name" value="c-di-AMP_regulator"/>
</dbReference>
<dbReference type="PATRIC" id="fig|1045004.4.peg.224"/>
<protein>
    <recommendedName>
        <fullName evidence="3">YbbR-like protein</fullName>
    </recommendedName>
</protein>
<evidence type="ECO:0000313" key="1">
    <source>
        <dbReference type="EMBL" id="EHN58347.1"/>
    </source>
</evidence>
<dbReference type="RefSeq" id="WP_007744558.1">
    <property type="nucleotide sequence ID" value="NZ_CM001398.1"/>
</dbReference>
<dbReference type="OrthoDB" id="2139417at2"/>
<proteinExistence type="predicted"/>
<keyword evidence="2" id="KW-1185">Reference proteome</keyword>
<reference evidence="1 2" key="1">
    <citation type="journal article" date="2012" name="PLoS ONE">
        <title>Functional divergence in the genus oenococcus as predicted by genome sequencing of the newly-described species, Oenococcus kitaharae.</title>
        <authorList>
            <person name="Borneman A.R."/>
            <person name="McCarthy J.M."/>
            <person name="Chambers P.J."/>
            <person name="Bartowsky E.J."/>
        </authorList>
    </citation>
    <scope>NUCLEOTIDE SEQUENCE [LARGE SCALE GENOMIC DNA]</scope>
    <source>
        <strain evidence="2">DSM17330</strain>
    </source>
</reference>
<gene>
    <name evidence="1" type="ORF">OKIT_0222</name>
</gene>
<dbReference type="eggNOG" id="COG4856">
    <property type="taxonomic scope" value="Bacteria"/>
</dbReference>
<evidence type="ECO:0008006" key="3">
    <source>
        <dbReference type="Google" id="ProtNLM"/>
    </source>
</evidence>
<dbReference type="Gene3D" id="2.170.120.30">
    <property type="match status" value="1"/>
</dbReference>
<dbReference type="Proteomes" id="UP000004959">
    <property type="component" value="Chromosome"/>
</dbReference>
<organism evidence="1 2">
    <name type="scientific">Oenococcus kitaharae DSM 17330</name>
    <dbReference type="NCBI Taxonomy" id="1045004"/>
    <lineage>
        <taxon>Bacteria</taxon>
        <taxon>Bacillati</taxon>
        <taxon>Bacillota</taxon>
        <taxon>Bacilli</taxon>
        <taxon>Lactobacillales</taxon>
        <taxon>Lactobacillaceae</taxon>
        <taxon>Oenococcus</taxon>
    </lineage>
</organism>
<comment type="caution">
    <text evidence="1">The sequence shown here is derived from an EMBL/GenBank/DDBJ whole genome shotgun (WGS) entry which is preliminary data.</text>
</comment>
<dbReference type="Pfam" id="PF07949">
    <property type="entry name" value="YbbR"/>
    <property type="match status" value="3"/>
</dbReference>
<dbReference type="InterPro" id="IPR012505">
    <property type="entry name" value="YbbR"/>
</dbReference>
<dbReference type="AlphaFoldDB" id="G9WHK8"/>
<dbReference type="Gene3D" id="2.170.120.40">
    <property type="entry name" value="YbbR-like domain"/>
    <property type="match status" value="2"/>
</dbReference>
<evidence type="ECO:0000313" key="2">
    <source>
        <dbReference type="Proteomes" id="UP000004959"/>
    </source>
</evidence>
<name>G9WHK8_9LACO</name>